<reference evidence="2 3" key="1">
    <citation type="journal article" date="2019" name="Int. J. Syst. Evol. Microbiol.">
        <title>The Global Catalogue of Microorganisms (GCM) 10K type strain sequencing project: providing services to taxonomists for standard genome sequencing and annotation.</title>
        <authorList>
            <consortium name="The Broad Institute Genomics Platform"/>
            <consortium name="The Broad Institute Genome Sequencing Center for Infectious Disease"/>
            <person name="Wu L."/>
            <person name="Ma J."/>
        </authorList>
    </citation>
    <scope>NUCLEOTIDE SEQUENCE [LARGE SCALE GENOMIC DNA]</scope>
    <source>
        <strain evidence="2 3">JCM 12140</strain>
    </source>
</reference>
<gene>
    <name evidence="2" type="ORF">GCM10009627_27370</name>
</gene>
<name>A0ABN1ZF86_9MICO</name>
<feature type="region of interest" description="Disordered" evidence="1">
    <location>
        <begin position="67"/>
        <end position="98"/>
    </location>
</feature>
<organism evidence="2 3">
    <name type="scientific">Curtobacterium herbarum</name>
    <dbReference type="NCBI Taxonomy" id="150122"/>
    <lineage>
        <taxon>Bacteria</taxon>
        <taxon>Bacillati</taxon>
        <taxon>Actinomycetota</taxon>
        <taxon>Actinomycetes</taxon>
        <taxon>Micrococcales</taxon>
        <taxon>Microbacteriaceae</taxon>
        <taxon>Curtobacterium</taxon>
    </lineage>
</organism>
<sequence length="98" mass="10778">MKRTVLTYGGTQYTIANEDTETVQARIDAGLRDQPFMWLHVNHGDGRVTPAVLLVSPATPVAIITERDVDEQDEGDVGRYLLPEEPDSASIESSPTDH</sequence>
<comment type="caution">
    <text evidence="2">The sequence shown here is derived from an EMBL/GenBank/DDBJ whole genome shotgun (WGS) entry which is preliminary data.</text>
</comment>
<protein>
    <submittedName>
        <fullName evidence="2">Uncharacterized protein</fullName>
    </submittedName>
</protein>
<evidence type="ECO:0000313" key="2">
    <source>
        <dbReference type="EMBL" id="GAA1494391.1"/>
    </source>
</evidence>
<dbReference type="Proteomes" id="UP001501742">
    <property type="component" value="Unassembled WGS sequence"/>
</dbReference>
<proteinExistence type="predicted"/>
<keyword evidence="3" id="KW-1185">Reference proteome</keyword>
<evidence type="ECO:0000313" key="3">
    <source>
        <dbReference type="Proteomes" id="UP001501742"/>
    </source>
</evidence>
<accession>A0ABN1ZF86</accession>
<dbReference type="RefSeq" id="WP_204607017.1">
    <property type="nucleotide sequence ID" value="NZ_BAAAJX010000016.1"/>
</dbReference>
<dbReference type="EMBL" id="BAAAJX010000016">
    <property type="protein sequence ID" value="GAA1494391.1"/>
    <property type="molecule type" value="Genomic_DNA"/>
</dbReference>
<evidence type="ECO:0000256" key="1">
    <source>
        <dbReference type="SAM" id="MobiDB-lite"/>
    </source>
</evidence>